<protein>
    <recommendedName>
        <fullName evidence="2">histidine kinase</fullName>
        <ecNumber evidence="2">2.7.13.3</ecNumber>
    </recommendedName>
</protein>
<evidence type="ECO:0000313" key="13">
    <source>
        <dbReference type="EMBL" id="NMG21901.1"/>
    </source>
</evidence>
<feature type="domain" description="PAS" evidence="10">
    <location>
        <begin position="171"/>
        <end position="241"/>
    </location>
</feature>
<feature type="domain" description="PAC" evidence="11">
    <location>
        <begin position="542"/>
        <end position="596"/>
    </location>
</feature>
<dbReference type="CDD" id="cd00075">
    <property type="entry name" value="HATPase"/>
    <property type="match status" value="1"/>
</dbReference>
<evidence type="ECO:0000256" key="4">
    <source>
        <dbReference type="ARBA" id="ARBA00022679"/>
    </source>
</evidence>
<dbReference type="InterPro" id="IPR001610">
    <property type="entry name" value="PAC"/>
</dbReference>
<evidence type="ECO:0000259" key="11">
    <source>
        <dbReference type="PROSITE" id="PS50113"/>
    </source>
</evidence>
<evidence type="ECO:0000256" key="3">
    <source>
        <dbReference type="ARBA" id="ARBA00022553"/>
    </source>
</evidence>
<gene>
    <name evidence="13" type="ORF">DP116_21605</name>
</gene>
<dbReference type="PANTHER" id="PTHR43304:SF1">
    <property type="entry name" value="PAC DOMAIN-CONTAINING PROTEIN"/>
    <property type="match status" value="1"/>
</dbReference>
<dbReference type="Pfam" id="PF08447">
    <property type="entry name" value="PAS_3"/>
    <property type="match status" value="2"/>
</dbReference>
<dbReference type="Pfam" id="PF13426">
    <property type="entry name" value="PAS_9"/>
    <property type="match status" value="1"/>
</dbReference>
<evidence type="ECO:0000259" key="9">
    <source>
        <dbReference type="PROSITE" id="PS50109"/>
    </source>
</evidence>
<evidence type="ECO:0000259" key="10">
    <source>
        <dbReference type="PROSITE" id="PS50112"/>
    </source>
</evidence>
<feature type="domain" description="CBS" evidence="12">
    <location>
        <begin position="83"/>
        <end position="142"/>
    </location>
</feature>
<sequence>MHTFAQLISLPSLDSAIDFFPLTVAPETLLSDVIALMKKHQRQTRCVLIVENLQIVGWFTEHDALHLLFSDVNLQTAKVSEVMRTSVPTLKYSEIPSVVFILSFLRQYNLFCVPLIDEQGQLVGLCTYETICQVIEQQARDIVSNSSHCCTFKSCEDITEQKRTTETLCESEEQFRKLADELPILIWMKDANGLNTFVNQSCVEFTGRPLEELLGEGCVEGIHPEDKQHCWDTYQAAFKNHQRFQYTCRYLRPDEECRSLINIGVPRFASDGSFVGYIGCSIDITEHVETEAALQQAQAELKQVNAELETRVEERTRAVKEMNRQLIFEMTDRLYAEEQLRQSQQMLQLIMDNIPQGIFWKNTASVYLGCNRIFAKMFGFESAENVVGKTDYDLVVNEQEADFYCESDHRVMQTDTPEYDIIFRHIRKNGKQAWLEASKIPLHDHEGNVVGVLGTFEDITERKQAEENLQLRDRAIAASSNGIIIADVTMPGSPIIYANSALEEITGYSVEEVIGKNYSFLHDYDIDQPGMTELHDAIAQGKSCTVVLRNYRKYGTLFWNEVSISPVYDNHGQFTHYISIQSDITERKQAEVALLVSQERLQYLLSSSPGVIYSSKIHSEHSITFMSANVIATLGYEAQEFTASSRFWASHIHPEDLQQALVAVSKVLEQGHNSHEYRFLHKDGTYRWMYDQAKLVQDNAGDALEIVGYWLDITERKQLEEELKASLHKEKELNELKSRFVSMTSHEFRTPLSTILSSSELLEHYRHKWTEEKQLSHLHRIQTSVKRMTDMLNNVLVIGKVEAGKLDFRPVPFDLVEYCHYLVEELQLNVNNQHAINFSSQSDSMPCCMDEKLLGHILGNLLSNAIKYSPTGTTVRFTLTFHHARAVFTIQDQGIGIPPADLPHLFDSFHRATNVGNIQGTGLGLAIVKNCVETHHGEITVKSEIGLGTIFTVTLPLNNYVPSEASHDQNFSH</sequence>
<dbReference type="Gene3D" id="3.30.565.10">
    <property type="entry name" value="Histidine kinase-like ATPase, C-terminal domain"/>
    <property type="match status" value="1"/>
</dbReference>
<dbReference type="InterPro" id="IPR046342">
    <property type="entry name" value="CBS_dom_sf"/>
</dbReference>
<dbReference type="Pfam" id="PF08448">
    <property type="entry name" value="PAS_4"/>
    <property type="match status" value="1"/>
</dbReference>
<dbReference type="SUPFAM" id="SSF55785">
    <property type="entry name" value="PYP-like sensor domain (PAS domain)"/>
    <property type="match status" value="4"/>
</dbReference>
<dbReference type="Gene3D" id="1.10.287.130">
    <property type="match status" value="1"/>
</dbReference>
<feature type="domain" description="PAC" evidence="11">
    <location>
        <begin position="673"/>
        <end position="725"/>
    </location>
</feature>
<dbReference type="CDD" id="cd00082">
    <property type="entry name" value="HisKA"/>
    <property type="match status" value="1"/>
</dbReference>
<comment type="caution">
    <text evidence="13">The sequence shown here is derived from an EMBL/GenBank/DDBJ whole genome shotgun (WGS) entry which is preliminary data.</text>
</comment>
<dbReference type="SUPFAM" id="SSF47384">
    <property type="entry name" value="Homodimeric domain of signal transducing histidine kinase"/>
    <property type="match status" value="1"/>
</dbReference>
<evidence type="ECO:0000259" key="12">
    <source>
        <dbReference type="PROSITE" id="PS51371"/>
    </source>
</evidence>
<dbReference type="Pfam" id="PF00512">
    <property type="entry name" value="HisKA"/>
    <property type="match status" value="1"/>
</dbReference>
<dbReference type="SMART" id="SM00388">
    <property type="entry name" value="HisKA"/>
    <property type="match status" value="1"/>
</dbReference>
<dbReference type="PROSITE" id="PS50109">
    <property type="entry name" value="HIS_KIN"/>
    <property type="match status" value="1"/>
</dbReference>
<dbReference type="PROSITE" id="PS51371">
    <property type="entry name" value="CBS"/>
    <property type="match status" value="1"/>
</dbReference>
<keyword evidence="14" id="KW-1185">Reference proteome</keyword>
<dbReference type="RefSeq" id="WP_169157123.1">
    <property type="nucleotide sequence ID" value="NZ_CAWPJE010000199.1"/>
</dbReference>
<evidence type="ECO:0000256" key="2">
    <source>
        <dbReference type="ARBA" id="ARBA00012438"/>
    </source>
</evidence>
<dbReference type="InterPro" id="IPR036890">
    <property type="entry name" value="HATPase_C_sf"/>
</dbReference>
<dbReference type="InterPro" id="IPR003661">
    <property type="entry name" value="HisK_dim/P_dom"/>
</dbReference>
<dbReference type="InterPro" id="IPR013656">
    <property type="entry name" value="PAS_4"/>
</dbReference>
<dbReference type="SMART" id="SM00091">
    <property type="entry name" value="PAS"/>
    <property type="match status" value="4"/>
</dbReference>
<dbReference type="PANTHER" id="PTHR43304">
    <property type="entry name" value="PHYTOCHROME-LIKE PROTEIN CPH1"/>
    <property type="match status" value="1"/>
</dbReference>
<evidence type="ECO:0000256" key="6">
    <source>
        <dbReference type="ARBA" id="ARBA00023012"/>
    </source>
</evidence>
<keyword evidence="5 13" id="KW-0418">Kinase</keyword>
<dbReference type="SUPFAM" id="SSF55874">
    <property type="entry name" value="ATPase domain of HSP90 chaperone/DNA topoisomerase II/histidine kinase"/>
    <property type="match status" value="1"/>
</dbReference>
<organism evidence="13 14">
    <name type="scientific">Brasilonema bromeliae SPC951</name>
    <dbReference type="NCBI Taxonomy" id="385972"/>
    <lineage>
        <taxon>Bacteria</taxon>
        <taxon>Bacillati</taxon>
        <taxon>Cyanobacteriota</taxon>
        <taxon>Cyanophyceae</taxon>
        <taxon>Nostocales</taxon>
        <taxon>Scytonemataceae</taxon>
        <taxon>Brasilonema</taxon>
        <taxon>Bromeliae group (in: Brasilonema)</taxon>
    </lineage>
</organism>
<comment type="catalytic activity">
    <reaction evidence="1">
        <text>ATP + protein L-histidine = ADP + protein N-phospho-L-histidine.</text>
        <dbReference type="EC" id="2.7.13.3"/>
    </reaction>
</comment>
<dbReference type="InterPro" id="IPR000644">
    <property type="entry name" value="CBS_dom"/>
</dbReference>
<dbReference type="CDD" id="cd00130">
    <property type="entry name" value="PAS"/>
    <property type="match status" value="4"/>
</dbReference>
<dbReference type="InterPro" id="IPR003594">
    <property type="entry name" value="HATPase_dom"/>
</dbReference>
<dbReference type="InterPro" id="IPR013655">
    <property type="entry name" value="PAS_fold_3"/>
</dbReference>
<dbReference type="Gene3D" id="3.10.580.10">
    <property type="entry name" value="CBS-domain"/>
    <property type="match status" value="1"/>
</dbReference>
<evidence type="ECO:0000256" key="5">
    <source>
        <dbReference type="ARBA" id="ARBA00022777"/>
    </source>
</evidence>
<dbReference type="PROSITE" id="PS50113">
    <property type="entry name" value="PAC"/>
    <property type="match status" value="4"/>
</dbReference>
<dbReference type="Proteomes" id="UP000718564">
    <property type="component" value="Unassembled WGS sequence"/>
</dbReference>
<dbReference type="Gene3D" id="3.30.450.20">
    <property type="entry name" value="PAS domain"/>
    <property type="match status" value="4"/>
</dbReference>
<dbReference type="EMBL" id="QMEB01000203">
    <property type="protein sequence ID" value="NMG21901.1"/>
    <property type="molecule type" value="Genomic_DNA"/>
</dbReference>
<dbReference type="InterPro" id="IPR005467">
    <property type="entry name" value="His_kinase_dom"/>
</dbReference>
<name>A0ABX1PE86_9CYAN</name>
<keyword evidence="4" id="KW-0808">Transferase</keyword>
<keyword evidence="3" id="KW-0597">Phosphoprotein</keyword>
<dbReference type="SUPFAM" id="SSF54631">
    <property type="entry name" value="CBS-domain pair"/>
    <property type="match status" value="1"/>
</dbReference>
<feature type="domain" description="PAC" evidence="11">
    <location>
        <begin position="419"/>
        <end position="471"/>
    </location>
</feature>
<dbReference type="NCBIfam" id="TIGR00229">
    <property type="entry name" value="sensory_box"/>
    <property type="match status" value="4"/>
</dbReference>
<dbReference type="InterPro" id="IPR004358">
    <property type="entry name" value="Sig_transdc_His_kin-like_C"/>
</dbReference>
<dbReference type="PROSITE" id="PS50112">
    <property type="entry name" value="PAS"/>
    <property type="match status" value="3"/>
</dbReference>
<dbReference type="InterPro" id="IPR036097">
    <property type="entry name" value="HisK_dim/P_sf"/>
</dbReference>
<keyword evidence="8" id="KW-0175">Coiled coil</keyword>
<dbReference type="GO" id="GO:0016301">
    <property type="term" value="F:kinase activity"/>
    <property type="evidence" value="ECO:0007669"/>
    <property type="project" value="UniProtKB-KW"/>
</dbReference>
<feature type="domain" description="PAS" evidence="10">
    <location>
        <begin position="597"/>
        <end position="671"/>
    </location>
</feature>
<evidence type="ECO:0000256" key="1">
    <source>
        <dbReference type="ARBA" id="ARBA00000085"/>
    </source>
</evidence>
<feature type="coiled-coil region" evidence="8">
    <location>
        <begin position="287"/>
        <end position="325"/>
    </location>
</feature>
<proteinExistence type="predicted"/>
<dbReference type="Pfam" id="PF02518">
    <property type="entry name" value="HATPase_c"/>
    <property type="match status" value="1"/>
</dbReference>
<dbReference type="InterPro" id="IPR035965">
    <property type="entry name" value="PAS-like_dom_sf"/>
</dbReference>
<dbReference type="Pfam" id="PF00571">
    <property type="entry name" value="CBS"/>
    <property type="match status" value="2"/>
</dbReference>
<dbReference type="InterPro" id="IPR052162">
    <property type="entry name" value="Sensor_kinase/Photoreceptor"/>
</dbReference>
<evidence type="ECO:0000256" key="8">
    <source>
        <dbReference type="SAM" id="Coils"/>
    </source>
</evidence>
<dbReference type="SMART" id="SM00086">
    <property type="entry name" value="PAC"/>
    <property type="match status" value="4"/>
</dbReference>
<reference evidence="13 14" key="1">
    <citation type="submission" date="2018-06" db="EMBL/GenBank/DDBJ databases">
        <title>Comparative genomics of Brasilonema spp. strains.</title>
        <authorList>
            <person name="Alvarenga D.O."/>
            <person name="Fiore M.F."/>
            <person name="Varani A.M."/>
        </authorList>
    </citation>
    <scope>NUCLEOTIDE SEQUENCE [LARGE SCALE GENOMIC DNA]</scope>
    <source>
        <strain evidence="13 14">SPC951</strain>
    </source>
</reference>
<dbReference type="InterPro" id="IPR000700">
    <property type="entry name" value="PAS-assoc_C"/>
</dbReference>
<feature type="domain" description="Histidine kinase" evidence="9">
    <location>
        <begin position="743"/>
        <end position="959"/>
    </location>
</feature>
<keyword evidence="6" id="KW-0902">Two-component regulatory system</keyword>
<feature type="domain" description="PAC" evidence="11">
    <location>
        <begin position="244"/>
        <end position="296"/>
    </location>
</feature>
<dbReference type="InterPro" id="IPR000014">
    <property type="entry name" value="PAS"/>
</dbReference>
<feature type="domain" description="PAS" evidence="10">
    <location>
        <begin position="468"/>
        <end position="541"/>
    </location>
</feature>
<dbReference type="PRINTS" id="PR00344">
    <property type="entry name" value="BCTRLSENSOR"/>
</dbReference>
<keyword evidence="7" id="KW-0129">CBS domain</keyword>
<dbReference type="SMART" id="SM00387">
    <property type="entry name" value="HATPase_c"/>
    <property type="match status" value="1"/>
</dbReference>
<accession>A0ABX1PE86</accession>
<dbReference type="EC" id="2.7.13.3" evidence="2"/>
<evidence type="ECO:0000256" key="7">
    <source>
        <dbReference type="PROSITE-ProRule" id="PRU00703"/>
    </source>
</evidence>
<evidence type="ECO:0000313" key="14">
    <source>
        <dbReference type="Proteomes" id="UP000718564"/>
    </source>
</evidence>